<keyword evidence="1" id="KW-1185">Reference proteome</keyword>
<proteinExistence type="predicted"/>
<reference evidence="2" key="1">
    <citation type="submission" date="2025-08" db="UniProtKB">
        <authorList>
            <consortium name="RefSeq"/>
        </authorList>
    </citation>
    <scope>IDENTIFICATION</scope>
    <source>
        <strain evidence="2">Tuebingen</strain>
        <tissue evidence="2">Fibroblasts and whole tissue</tissue>
    </source>
</reference>
<organism evidence="1 2">
    <name type="scientific">Danio rerio</name>
    <name type="common">Zebrafish</name>
    <name type="synonym">Brachydanio rerio</name>
    <dbReference type="NCBI Taxonomy" id="7955"/>
    <lineage>
        <taxon>Eukaryota</taxon>
        <taxon>Metazoa</taxon>
        <taxon>Chordata</taxon>
        <taxon>Craniata</taxon>
        <taxon>Vertebrata</taxon>
        <taxon>Euteleostomi</taxon>
        <taxon>Actinopterygii</taxon>
        <taxon>Neopterygii</taxon>
        <taxon>Teleostei</taxon>
        <taxon>Ostariophysi</taxon>
        <taxon>Cypriniformes</taxon>
        <taxon>Danionidae</taxon>
        <taxon>Danioninae</taxon>
        <taxon>Danio</taxon>
    </lineage>
</organism>
<accession>A0AC58G2M9</accession>
<gene>
    <name evidence="2" type="primary">LOC137495309</name>
</gene>
<evidence type="ECO:0000313" key="2">
    <source>
        <dbReference type="RefSeq" id="XP_073763987.1"/>
    </source>
</evidence>
<dbReference type="Proteomes" id="UP000000437">
    <property type="component" value="Chromosome 1"/>
</dbReference>
<name>A0AC58G2M9_DANRE</name>
<protein>
    <submittedName>
        <fullName evidence="2">Uncharacterized protein isoform X1</fullName>
    </submittedName>
</protein>
<evidence type="ECO:0000313" key="1">
    <source>
        <dbReference type="Proteomes" id="UP000000437"/>
    </source>
</evidence>
<sequence>MWTVQCTVVCFCICTAFLPKISSIAITEYEGKSITFRTSYTEGFETNSKYFSRSDTFFSEKLVETSESNRWTTHGRFAIFDNTSAHVIIATILNLTMEDSGSYTVGVDVTLLPDYDAEIQLTVMRAKAQKTTTPRQRLTTTPQGLTTPSQRFATPSLRLATTSQRLATPSKAFLPKISRAITEYEGKSITFSTSYLESLETNSKYFSRSGYFCEKLVETSESNRWTTHGRFAIFDNTSTHLITTTILNLTVEDSGLYIVAVDVTLWPDPETEIQLTVMRAEVQKTTTPPQRLTTPSQRLTTPSTVDVHNTNIPAYITPQNKANTGTTEPHLSLMTVLMVVCACTFLLVCPFSLFKLLKSSSVCKRSASAPYHMRNTSAQVTEEYVKMVPVGLPDSLTDNCTIGKDFQRHVYVEMETDACYVDPLQNLDPAYTEMNPNLVQESIYQTID</sequence>
<dbReference type="RefSeq" id="XP_073763987.1">
    <property type="nucleotide sequence ID" value="XM_073907886.1"/>
</dbReference>